<dbReference type="AlphaFoldDB" id="H2YKL0"/>
<reference evidence="1" key="2">
    <citation type="submission" date="2025-08" db="UniProtKB">
        <authorList>
            <consortium name="Ensembl"/>
        </authorList>
    </citation>
    <scope>IDENTIFICATION</scope>
</reference>
<dbReference type="GeneTree" id="ENSGT00530000063506"/>
<organism evidence="1 2">
    <name type="scientific">Ciona savignyi</name>
    <name type="common">Pacific transparent sea squirt</name>
    <dbReference type="NCBI Taxonomy" id="51511"/>
    <lineage>
        <taxon>Eukaryota</taxon>
        <taxon>Metazoa</taxon>
        <taxon>Chordata</taxon>
        <taxon>Tunicata</taxon>
        <taxon>Ascidiacea</taxon>
        <taxon>Phlebobranchia</taxon>
        <taxon>Cionidae</taxon>
        <taxon>Ciona</taxon>
    </lineage>
</organism>
<dbReference type="Ensembl" id="ENSCSAVT00000005937.1">
    <property type="protein sequence ID" value="ENSCSAVP00000005862.1"/>
    <property type="gene ID" value="ENSCSAVG00000003500.1"/>
</dbReference>
<evidence type="ECO:0000313" key="1">
    <source>
        <dbReference type="Ensembl" id="ENSCSAVP00000005862.1"/>
    </source>
</evidence>
<name>H2YKL0_CIOSA</name>
<protein>
    <submittedName>
        <fullName evidence="1">Uncharacterized protein</fullName>
    </submittedName>
</protein>
<keyword evidence="2" id="KW-1185">Reference proteome</keyword>
<evidence type="ECO:0000313" key="2">
    <source>
        <dbReference type="Proteomes" id="UP000007875"/>
    </source>
</evidence>
<proteinExistence type="predicted"/>
<reference evidence="2" key="1">
    <citation type="submission" date="2003-08" db="EMBL/GenBank/DDBJ databases">
        <authorList>
            <person name="Birren B."/>
            <person name="Nusbaum C."/>
            <person name="Abebe A."/>
            <person name="Abouelleil A."/>
            <person name="Adekoya E."/>
            <person name="Ait-zahra M."/>
            <person name="Allen N."/>
            <person name="Allen T."/>
            <person name="An P."/>
            <person name="Anderson M."/>
            <person name="Anderson S."/>
            <person name="Arachchi H."/>
            <person name="Armbruster J."/>
            <person name="Bachantsang P."/>
            <person name="Baldwin J."/>
            <person name="Barry A."/>
            <person name="Bayul T."/>
            <person name="Blitshsteyn B."/>
            <person name="Bloom T."/>
            <person name="Blye J."/>
            <person name="Boguslavskiy L."/>
            <person name="Borowsky M."/>
            <person name="Boukhgalter B."/>
            <person name="Brunache A."/>
            <person name="Butler J."/>
            <person name="Calixte N."/>
            <person name="Calvo S."/>
            <person name="Camarata J."/>
            <person name="Campo K."/>
            <person name="Chang J."/>
            <person name="Cheshatsang Y."/>
            <person name="Citroen M."/>
            <person name="Collymore A."/>
            <person name="Considine T."/>
            <person name="Cook A."/>
            <person name="Cooke P."/>
            <person name="Corum B."/>
            <person name="Cuomo C."/>
            <person name="David R."/>
            <person name="Dawoe T."/>
            <person name="Degray S."/>
            <person name="Dodge S."/>
            <person name="Dooley K."/>
            <person name="Dorje P."/>
            <person name="Dorjee K."/>
            <person name="Dorris L."/>
            <person name="Duffey N."/>
            <person name="Dupes A."/>
            <person name="Elkins T."/>
            <person name="Engels R."/>
            <person name="Erickson J."/>
            <person name="Farina A."/>
            <person name="Faro S."/>
            <person name="Ferreira P."/>
            <person name="Fischer H."/>
            <person name="Fitzgerald M."/>
            <person name="Foley K."/>
            <person name="Gage D."/>
            <person name="Galagan J."/>
            <person name="Gearin G."/>
            <person name="Gnerre S."/>
            <person name="Gnirke A."/>
            <person name="Goyette A."/>
            <person name="Graham J."/>
            <person name="Grandbois E."/>
            <person name="Gyaltsen K."/>
            <person name="Hafez N."/>
            <person name="Hagopian D."/>
            <person name="Hagos B."/>
            <person name="Hall J."/>
            <person name="Hatcher B."/>
            <person name="Heller A."/>
            <person name="Higgins H."/>
            <person name="Honan T."/>
            <person name="Horn A."/>
            <person name="Houde N."/>
            <person name="Hughes L."/>
            <person name="Hulme W."/>
            <person name="Husby E."/>
            <person name="Iliev I."/>
            <person name="Jaffe D."/>
            <person name="Jones C."/>
            <person name="Kamal M."/>
            <person name="Kamat A."/>
            <person name="Kamvysselis M."/>
            <person name="Karlsson E."/>
            <person name="Kells C."/>
            <person name="Kieu A."/>
            <person name="Kisner P."/>
            <person name="Kodira C."/>
            <person name="Kulbokas E."/>
            <person name="Labutti K."/>
            <person name="Lama D."/>
            <person name="Landers T."/>
            <person name="Leger J."/>
            <person name="Levine S."/>
            <person name="Lewis D."/>
            <person name="Lewis T."/>
            <person name="Lindblad-toh K."/>
            <person name="Liu X."/>
            <person name="Lokyitsang T."/>
            <person name="Lokyitsang Y."/>
            <person name="Lucien O."/>
            <person name="Lui A."/>
            <person name="Ma L.J."/>
            <person name="Mabbitt R."/>
            <person name="Macdonald J."/>
            <person name="Maclean C."/>
            <person name="Major J."/>
            <person name="Manning J."/>
            <person name="Marabella R."/>
            <person name="Maru K."/>
            <person name="Matthews C."/>
            <person name="Mauceli E."/>
            <person name="Mccarthy M."/>
            <person name="Mcdonough S."/>
            <person name="Mcghee T."/>
            <person name="Meldrim J."/>
            <person name="Meneus L."/>
            <person name="Mesirov J."/>
            <person name="Mihalev A."/>
            <person name="Mihova T."/>
            <person name="Mikkelsen T."/>
            <person name="Mlenga V."/>
            <person name="Moru K."/>
            <person name="Mozes J."/>
            <person name="Mulrain L."/>
            <person name="Munson G."/>
            <person name="Naylor J."/>
            <person name="Newes C."/>
            <person name="Nguyen C."/>
            <person name="Nguyen N."/>
            <person name="Nguyen T."/>
            <person name="Nicol R."/>
            <person name="Nielsen C."/>
            <person name="Nizzari M."/>
            <person name="Norbu C."/>
            <person name="Norbu N."/>
            <person name="O'donnell P."/>
            <person name="Okoawo O."/>
            <person name="O'leary S."/>
            <person name="Omotosho B."/>
            <person name="O'neill K."/>
            <person name="Osman S."/>
            <person name="Parker S."/>
            <person name="Perrin D."/>
            <person name="Phunkhang P."/>
            <person name="Piqani B."/>
            <person name="Purcell S."/>
            <person name="Rachupka T."/>
            <person name="Ramasamy U."/>
            <person name="Rameau R."/>
            <person name="Ray V."/>
            <person name="Raymond C."/>
            <person name="Retta R."/>
            <person name="Richardson S."/>
            <person name="Rise C."/>
            <person name="Rodriguez J."/>
            <person name="Rogers J."/>
            <person name="Rogov P."/>
            <person name="Rutman M."/>
            <person name="Schupbach R."/>
            <person name="Seaman C."/>
            <person name="Settipalli S."/>
            <person name="Sharpe T."/>
            <person name="Sheridan J."/>
            <person name="Sherpa N."/>
            <person name="Shi J."/>
            <person name="Smirnov S."/>
            <person name="Smith C."/>
            <person name="Sougnez C."/>
            <person name="Spencer B."/>
            <person name="Stalker J."/>
            <person name="Stange-thomann N."/>
            <person name="Stavropoulos S."/>
            <person name="Stetson K."/>
            <person name="Stone C."/>
            <person name="Stone S."/>
            <person name="Stubbs M."/>
            <person name="Talamas J."/>
            <person name="Tchuinga P."/>
            <person name="Tenzing P."/>
            <person name="Tesfaye S."/>
            <person name="Theodore J."/>
            <person name="Thoulutsang Y."/>
            <person name="Topham K."/>
            <person name="Towey S."/>
            <person name="Tsamla T."/>
            <person name="Tsomo N."/>
            <person name="Vallee D."/>
            <person name="Vassiliev H."/>
            <person name="Venkataraman V."/>
            <person name="Vinson J."/>
            <person name="Vo A."/>
            <person name="Wade C."/>
            <person name="Wang S."/>
            <person name="Wangchuk T."/>
            <person name="Wangdi T."/>
            <person name="Whittaker C."/>
            <person name="Wilkinson J."/>
            <person name="Wu Y."/>
            <person name="Wyman D."/>
            <person name="Yadav S."/>
            <person name="Yang S."/>
            <person name="Yang X."/>
            <person name="Yeager S."/>
            <person name="Yee E."/>
            <person name="Young G."/>
            <person name="Zainoun J."/>
            <person name="Zembeck L."/>
            <person name="Zimmer A."/>
            <person name="Zody M."/>
            <person name="Lander E."/>
        </authorList>
    </citation>
    <scope>NUCLEOTIDE SEQUENCE [LARGE SCALE GENOMIC DNA]</scope>
</reference>
<accession>H2YKL0</accession>
<reference evidence="1" key="3">
    <citation type="submission" date="2025-09" db="UniProtKB">
        <authorList>
            <consortium name="Ensembl"/>
        </authorList>
    </citation>
    <scope>IDENTIFICATION</scope>
</reference>
<sequence length="199" mass="22233">MWTMRVIRTCCGKSPNPASYTTPINTRKYTIVASNFNIFINKPKQQILSTLSIQTNFLTRNISLFGSKNDTGISTSFAEKELDFTNYNETNGTDPTISIDPPIVEGIPQTFADLGLGGWDLPHHWVQSILEYLNVTMGVPWIPAIAVATLTLRLLAIPAYISMRGFVARSHNSQPEQVGGVLRAKPPHRLRNRSECWNT</sequence>
<dbReference type="Proteomes" id="UP000007875">
    <property type="component" value="Unassembled WGS sequence"/>
</dbReference>
<dbReference type="HOGENOM" id="CLU_1371776_0_0_1"/>